<evidence type="ECO:0000313" key="2">
    <source>
        <dbReference type="EMBL" id="KAK4225207.1"/>
    </source>
</evidence>
<dbReference type="EMBL" id="MU865372">
    <property type="protein sequence ID" value="KAK4225207.1"/>
    <property type="molecule type" value="Genomic_DNA"/>
</dbReference>
<name>A0AAN7BKZ2_9PEZI</name>
<feature type="chain" id="PRO_5042881143" evidence="1">
    <location>
        <begin position="19"/>
        <end position="169"/>
    </location>
</feature>
<dbReference type="Proteomes" id="UP001301958">
    <property type="component" value="Unassembled WGS sequence"/>
</dbReference>
<reference evidence="2" key="2">
    <citation type="submission" date="2023-05" db="EMBL/GenBank/DDBJ databases">
        <authorList>
            <consortium name="Lawrence Berkeley National Laboratory"/>
            <person name="Steindorff A."/>
            <person name="Hensen N."/>
            <person name="Bonometti L."/>
            <person name="Westerberg I."/>
            <person name="Brannstrom I.O."/>
            <person name="Guillou S."/>
            <person name="Cros-Aarteil S."/>
            <person name="Calhoun S."/>
            <person name="Haridas S."/>
            <person name="Kuo A."/>
            <person name="Mondo S."/>
            <person name="Pangilinan J."/>
            <person name="Riley R."/>
            <person name="Labutti K."/>
            <person name="Andreopoulos B."/>
            <person name="Lipzen A."/>
            <person name="Chen C."/>
            <person name="Yanf M."/>
            <person name="Daum C."/>
            <person name="Ng V."/>
            <person name="Clum A."/>
            <person name="Ohm R."/>
            <person name="Martin F."/>
            <person name="Silar P."/>
            <person name="Natvig D."/>
            <person name="Lalanne C."/>
            <person name="Gautier V."/>
            <person name="Ament-Velasquez S.L."/>
            <person name="Kruys A."/>
            <person name="Hutchinson M.I."/>
            <person name="Powell A.J."/>
            <person name="Barry K."/>
            <person name="Miller A.N."/>
            <person name="Grigoriev I.V."/>
            <person name="Debuchy R."/>
            <person name="Gladieux P."/>
            <person name="Thoren M.H."/>
            <person name="Johannesson H."/>
        </authorList>
    </citation>
    <scope>NUCLEOTIDE SEQUENCE</scope>
    <source>
        <strain evidence="2">CBS 990.96</strain>
    </source>
</reference>
<reference evidence="2" key="1">
    <citation type="journal article" date="2023" name="Mol. Phylogenet. Evol.">
        <title>Genome-scale phylogeny and comparative genomics of the fungal order Sordariales.</title>
        <authorList>
            <person name="Hensen N."/>
            <person name="Bonometti L."/>
            <person name="Westerberg I."/>
            <person name="Brannstrom I.O."/>
            <person name="Guillou S."/>
            <person name="Cros-Aarteil S."/>
            <person name="Calhoun S."/>
            <person name="Haridas S."/>
            <person name="Kuo A."/>
            <person name="Mondo S."/>
            <person name="Pangilinan J."/>
            <person name="Riley R."/>
            <person name="LaButti K."/>
            <person name="Andreopoulos B."/>
            <person name="Lipzen A."/>
            <person name="Chen C."/>
            <person name="Yan M."/>
            <person name="Daum C."/>
            <person name="Ng V."/>
            <person name="Clum A."/>
            <person name="Steindorff A."/>
            <person name="Ohm R.A."/>
            <person name="Martin F."/>
            <person name="Silar P."/>
            <person name="Natvig D.O."/>
            <person name="Lalanne C."/>
            <person name="Gautier V."/>
            <person name="Ament-Velasquez S.L."/>
            <person name="Kruys A."/>
            <person name="Hutchinson M.I."/>
            <person name="Powell A.J."/>
            <person name="Barry K."/>
            <person name="Miller A.N."/>
            <person name="Grigoriev I.V."/>
            <person name="Debuchy R."/>
            <person name="Gladieux P."/>
            <person name="Hiltunen Thoren M."/>
            <person name="Johannesson H."/>
        </authorList>
    </citation>
    <scope>NUCLEOTIDE SEQUENCE</scope>
    <source>
        <strain evidence="2">CBS 990.96</strain>
    </source>
</reference>
<evidence type="ECO:0000313" key="3">
    <source>
        <dbReference type="Proteomes" id="UP001301958"/>
    </source>
</evidence>
<proteinExistence type="predicted"/>
<keyword evidence="3" id="KW-1185">Reference proteome</keyword>
<keyword evidence="1" id="KW-0732">Signal</keyword>
<sequence length="169" mass="18665">MQLWRWIAFFLCPSSFLGVVPQKKKTVDGALAMTRRAIFGRERPWSGGWEGHGGSLDGEGGRLGGSSRFDVLLGDAFLIHPLGQWKLPRNPSCIFVARNCWLSAVRVASNYLSSMDADEHVFPPPPPKPTIASTVGSGRHVERIGERIGYGRKIYNTTIRNPPQGHIRG</sequence>
<organism evidence="2 3">
    <name type="scientific">Podospora fimiseda</name>
    <dbReference type="NCBI Taxonomy" id="252190"/>
    <lineage>
        <taxon>Eukaryota</taxon>
        <taxon>Fungi</taxon>
        <taxon>Dikarya</taxon>
        <taxon>Ascomycota</taxon>
        <taxon>Pezizomycotina</taxon>
        <taxon>Sordariomycetes</taxon>
        <taxon>Sordariomycetidae</taxon>
        <taxon>Sordariales</taxon>
        <taxon>Podosporaceae</taxon>
        <taxon>Podospora</taxon>
    </lineage>
</organism>
<evidence type="ECO:0000256" key="1">
    <source>
        <dbReference type="SAM" id="SignalP"/>
    </source>
</evidence>
<dbReference type="AlphaFoldDB" id="A0AAN7BKZ2"/>
<comment type="caution">
    <text evidence="2">The sequence shown here is derived from an EMBL/GenBank/DDBJ whole genome shotgun (WGS) entry which is preliminary data.</text>
</comment>
<feature type="signal peptide" evidence="1">
    <location>
        <begin position="1"/>
        <end position="18"/>
    </location>
</feature>
<gene>
    <name evidence="2" type="ORF">QBC38DRAFT_445735</name>
</gene>
<protein>
    <submittedName>
        <fullName evidence="2">Uncharacterized protein</fullName>
    </submittedName>
</protein>
<accession>A0AAN7BKZ2</accession>